<keyword evidence="3" id="KW-1185">Reference proteome</keyword>
<evidence type="ECO:0000313" key="3">
    <source>
        <dbReference type="Proteomes" id="UP000054270"/>
    </source>
</evidence>
<sequence length="195" mass="22434">MYSATREQLDKRRFIHRMGPYYLQAKSEDKVDDFFAMVFAHYMDRWPIDTSKYINADFKKSDMERQKTTLCESIRVWAGMGSFEADKHWQDLFKYGDPIAQHGLCTQQFMDTQSIQSGAQGSTSEHDASVGNTLNNPIDVDSAIPFSPRPASALPPRPRPRLRRREPINRDDDGCEYISGPSKRKLIIDPNVIEL</sequence>
<accession>A0A0D2M1M8</accession>
<evidence type="ECO:0000313" key="2">
    <source>
        <dbReference type="EMBL" id="KJA17058.1"/>
    </source>
</evidence>
<reference evidence="3" key="1">
    <citation type="submission" date="2014-04" db="EMBL/GenBank/DDBJ databases">
        <title>Evolutionary Origins and Diversification of the Mycorrhizal Mutualists.</title>
        <authorList>
            <consortium name="DOE Joint Genome Institute"/>
            <consortium name="Mycorrhizal Genomics Consortium"/>
            <person name="Kohler A."/>
            <person name="Kuo A."/>
            <person name="Nagy L.G."/>
            <person name="Floudas D."/>
            <person name="Copeland A."/>
            <person name="Barry K.W."/>
            <person name="Cichocki N."/>
            <person name="Veneault-Fourrey C."/>
            <person name="LaButti K."/>
            <person name="Lindquist E.A."/>
            <person name="Lipzen A."/>
            <person name="Lundell T."/>
            <person name="Morin E."/>
            <person name="Murat C."/>
            <person name="Riley R."/>
            <person name="Ohm R."/>
            <person name="Sun H."/>
            <person name="Tunlid A."/>
            <person name="Henrissat B."/>
            <person name="Grigoriev I.V."/>
            <person name="Hibbett D.S."/>
            <person name="Martin F."/>
        </authorList>
    </citation>
    <scope>NUCLEOTIDE SEQUENCE [LARGE SCALE GENOMIC DNA]</scope>
    <source>
        <strain evidence="3">FD-334 SS-4</strain>
    </source>
</reference>
<dbReference type="Proteomes" id="UP000054270">
    <property type="component" value="Unassembled WGS sequence"/>
</dbReference>
<name>A0A0D2M1M8_HYPSF</name>
<dbReference type="AlphaFoldDB" id="A0A0D2M1M8"/>
<organism evidence="2 3">
    <name type="scientific">Hypholoma sublateritium (strain FD-334 SS-4)</name>
    <dbReference type="NCBI Taxonomy" id="945553"/>
    <lineage>
        <taxon>Eukaryota</taxon>
        <taxon>Fungi</taxon>
        <taxon>Dikarya</taxon>
        <taxon>Basidiomycota</taxon>
        <taxon>Agaricomycotina</taxon>
        <taxon>Agaricomycetes</taxon>
        <taxon>Agaricomycetidae</taxon>
        <taxon>Agaricales</taxon>
        <taxon>Agaricineae</taxon>
        <taxon>Strophariaceae</taxon>
        <taxon>Hypholoma</taxon>
    </lineage>
</organism>
<evidence type="ECO:0000256" key="1">
    <source>
        <dbReference type="SAM" id="MobiDB-lite"/>
    </source>
</evidence>
<protein>
    <submittedName>
        <fullName evidence="2">Uncharacterized protein</fullName>
    </submittedName>
</protein>
<proteinExistence type="predicted"/>
<feature type="region of interest" description="Disordered" evidence="1">
    <location>
        <begin position="115"/>
        <end position="174"/>
    </location>
</feature>
<dbReference type="EMBL" id="KN817610">
    <property type="protein sequence ID" value="KJA17058.1"/>
    <property type="molecule type" value="Genomic_DNA"/>
</dbReference>
<gene>
    <name evidence="2" type="ORF">HYPSUDRAFT_57905</name>
</gene>